<comment type="caution">
    <text evidence="3">The sequence shown here is derived from an EMBL/GenBank/DDBJ whole genome shotgun (WGS) entry which is preliminary data.</text>
</comment>
<feature type="transmembrane region" description="Helical" evidence="2">
    <location>
        <begin position="35"/>
        <end position="55"/>
    </location>
</feature>
<name>A0ABT9C971_9BACL</name>
<proteinExistence type="predicted"/>
<accession>A0ABT9C971</accession>
<evidence type="ECO:0000256" key="1">
    <source>
        <dbReference type="SAM" id="MobiDB-lite"/>
    </source>
</evidence>
<feature type="region of interest" description="Disordered" evidence="1">
    <location>
        <begin position="107"/>
        <end position="126"/>
    </location>
</feature>
<evidence type="ECO:0000313" key="3">
    <source>
        <dbReference type="EMBL" id="MDO7905808.1"/>
    </source>
</evidence>
<keyword evidence="2" id="KW-0472">Membrane</keyword>
<protein>
    <submittedName>
        <fullName evidence="3">Uncharacterized protein</fullName>
    </submittedName>
</protein>
<sequence>MLKGSLRINFWSGLIGFVLTFLVSAASNLLTTSLIRGLIAFAIWFVLAFALRWVLAMTMNEEADASAAMDGNASSRDEQVGTKLNLTTPDESEDLNELLKQKPEVLEGDQNGFAPLNPPKLVSTKDPEELAKAVRHLTDKQGG</sequence>
<reference evidence="3 4" key="1">
    <citation type="submission" date="2023-07" db="EMBL/GenBank/DDBJ databases">
        <title>Paenibacillus sp. JX-17 nov. isolated from soil.</title>
        <authorList>
            <person name="Wan Y."/>
            <person name="Liu B."/>
        </authorList>
    </citation>
    <scope>NUCLEOTIDE SEQUENCE [LARGE SCALE GENOMIC DNA]</scope>
    <source>
        <strain evidence="3 4">JX-17</strain>
    </source>
</reference>
<keyword evidence="2" id="KW-0812">Transmembrane</keyword>
<dbReference type="EMBL" id="JAUQTB010000002">
    <property type="protein sequence ID" value="MDO7905808.1"/>
    <property type="molecule type" value="Genomic_DNA"/>
</dbReference>
<evidence type="ECO:0000313" key="4">
    <source>
        <dbReference type="Proteomes" id="UP001240171"/>
    </source>
</evidence>
<keyword evidence="2" id="KW-1133">Transmembrane helix</keyword>
<organism evidence="3 4">
    <name type="scientific">Paenibacillus lacisoli</name>
    <dbReference type="NCBI Taxonomy" id="3064525"/>
    <lineage>
        <taxon>Bacteria</taxon>
        <taxon>Bacillati</taxon>
        <taxon>Bacillota</taxon>
        <taxon>Bacilli</taxon>
        <taxon>Bacillales</taxon>
        <taxon>Paenibacillaceae</taxon>
        <taxon>Paenibacillus</taxon>
    </lineage>
</organism>
<keyword evidence="4" id="KW-1185">Reference proteome</keyword>
<gene>
    <name evidence="3" type="ORF">Q5741_05185</name>
</gene>
<feature type="region of interest" description="Disordered" evidence="1">
    <location>
        <begin position="66"/>
        <end position="93"/>
    </location>
</feature>
<dbReference type="RefSeq" id="WP_305023005.1">
    <property type="nucleotide sequence ID" value="NZ_JAUQTB010000002.1"/>
</dbReference>
<dbReference type="Proteomes" id="UP001240171">
    <property type="component" value="Unassembled WGS sequence"/>
</dbReference>
<evidence type="ECO:0000256" key="2">
    <source>
        <dbReference type="SAM" id="Phobius"/>
    </source>
</evidence>